<dbReference type="OrthoDB" id="3533713at2"/>
<name>A0A2T5TY31_9SPHN</name>
<dbReference type="Pfam" id="PF15580">
    <property type="entry name" value="Imm53"/>
    <property type="match status" value="1"/>
</dbReference>
<dbReference type="AlphaFoldDB" id="A0A2T5TY31"/>
<evidence type="ECO:0000313" key="2">
    <source>
        <dbReference type="Proteomes" id="UP000244013"/>
    </source>
</evidence>
<evidence type="ECO:0000313" key="1">
    <source>
        <dbReference type="EMBL" id="PTW44168.1"/>
    </source>
</evidence>
<reference evidence="1 2" key="1">
    <citation type="submission" date="2018-04" db="EMBL/GenBank/DDBJ databases">
        <title>Genomic Encyclopedia of Type Strains, Phase III (KMG-III): the genomes of soil and plant-associated and newly described type strains.</title>
        <authorList>
            <person name="Whitman W."/>
        </authorList>
    </citation>
    <scope>NUCLEOTIDE SEQUENCE [LARGE SCALE GENOMIC DNA]</scope>
    <source>
        <strain evidence="1 2">MA-olki</strain>
    </source>
</reference>
<organism evidence="1 2">
    <name type="scientific">Sphingomonas faeni</name>
    <dbReference type="NCBI Taxonomy" id="185950"/>
    <lineage>
        <taxon>Bacteria</taxon>
        <taxon>Pseudomonadati</taxon>
        <taxon>Pseudomonadota</taxon>
        <taxon>Alphaproteobacteria</taxon>
        <taxon>Sphingomonadales</taxon>
        <taxon>Sphingomonadaceae</taxon>
        <taxon>Sphingomonas</taxon>
    </lineage>
</organism>
<sequence length="108" mass="12306">MNDDNLLWLAQWYLSQCDNDWEHSYGVKIDTIDNPGWSLKIDLTDTQMEGRAFERAEHGEPSDDLEEWQRTGSWLVARVEGDSFDVSCGPLDLSAAVGVFRRWVEAAA</sequence>
<comment type="caution">
    <text evidence="1">The sequence shown here is derived from an EMBL/GenBank/DDBJ whole genome shotgun (WGS) entry which is preliminary data.</text>
</comment>
<dbReference type="EMBL" id="QAYE01000011">
    <property type="protein sequence ID" value="PTW44168.1"/>
    <property type="molecule type" value="Genomic_DNA"/>
</dbReference>
<dbReference type="InterPro" id="IPR028228">
    <property type="entry name" value="Imm53"/>
</dbReference>
<dbReference type="Proteomes" id="UP000244013">
    <property type="component" value="Unassembled WGS sequence"/>
</dbReference>
<dbReference type="GeneID" id="91007545"/>
<proteinExistence type="predicted"/>
<gene>
    <name evidence="1" type="ORF">C8J25_1113</name>
</gene>
<accession>A0A2T5TY31</accession>
<protein>
    <submittedName>
        <fullName evidence="1">Immunity protein 53 of polymorphic toxin system</fullName>
    </submittedName>
</protein>
<dbReference type="RefSeq" id="WP_107955696.1">
    <property type="nucleotide sequence ID" value="NZ_QAYE01000011.1"/>
</dbReference>